<dbReference type="STRING" id="1531966.A0A0A1TPR9"/>
<sequence>MIILPYLSVTVTMSARQPLPTSGPTRSKADPSTIIARAKANGYVQNDHAEADKETGVKTASEGNLQQQQYILKTYVIWQWSKSGKQWIVEECERSVLAKGSELPELHELKDFWRFFINQSKGLLGEGPTPVSLRTSAKRLKAGLKRLTGAELSDDATAEINHWLRWVIPYEPESRVAPIERPKYLFKREDLDRNLRSLYSRADLNIPHERIRYNVHFILLDFCTSGGRKGHFFKGGRRYEHYKLVLRRTAEGPTFSYAVDQRGVKGNRDAEHKGYGYTRQEHSILRYNAPWLLIQFAIADRALDADHLLRVLNGNGDGTINWIPNSETLPVCPGVDRQGNLTKKPMTSDVFDANFKMLFAAEYKSARASIHQIRREVGKMIDKYYTETQRSQHLVQSDPTVFGQSYVARISSCDGFVAFLGEKPNHDAADYFQGMGQFWQPGMPVKLPASLRQEVRLSSELVDIAEKMKCCTGDELALLKRDQRNTTVRLERAALLSYREDCFKRLQQEKLLHGQAPTQDEPDPLRDVLPERGRIADAMQSDQLFDRRSLGQLSDDMQVVLRESGAVFYRPNESPVCGRCSNCNTDIEGLPKRERCDHIHRCRRQDVAKTLDVLPYSLRFCYFCFEFYTESEWERDCQRHISLRFKRCGVFTHRSTLVRPAFCLVCKQSAALSASQRLQYWRRDCDAIAHIENAHGWTWYCAECDFSSQDQQSGLYHLADHHGYRVSTSPGTMETSPKDEETTGIIQTIKDEPSSAVITKPPLLLKQSETEVELHSMALAKYDPVSEPPPARDR</sequence>
<gene>
    <name evidence="1" type="ORF">VHEMI09250</name>
</gene>
<evidence type="ECO:0000313" key="2">
    <source>
        <dbReference type="Proteomes" id="UP000039046"/>
    </source>
</evidence>
<evidence type="ECO:0000313" key="1">
    <source>
        <dbReference type="EMBL" id="CEJ93675.1"/>
    </source>
</evidence>
<dbReference type="Pfam" id="PF11917">
    <property type="entry name" value="DUF3435"/>
    <property type="match status" value="1"/>
</dbReference>
<protein>
    <submittedName>
        <fullName evidence="1">Uncharacterized protein</fullName>
    </submittedName>
</protein>
<name>A0A0A1TPR9_9HYPO</name>
<dbReference type="PANTHER" id="PTHR37535">
    <property type="entry name" value="FLUG DOMAIN PROTEIN"/>
    <property type="match status" value="1"/>
</dbReference>
<dbReference type="AlphaFoldDB" id="A0A0A1TPR9"/>
<dbReference type="OrthoDB" id="5135310at2759"/>
<dbReference type="InterPro" id="IPR021842">
    <property type="entry name" value="DUF3435"/>
</dbReference>
<dbReference type="EMBL" id="CDHN01000006">
    <property type="protein sequence ID" value="CEJ93675.1"/>
    <property type="molecule type" value="Genomic_DNA"/>
</dbReference>
<reference evidence="1 2" key="1">
    <citation type="journal article" date="2015" name="Genome Announc.">
        <title>Draft Genome Sequence and Gene Annotation of the Entomopathogenic Fungus Verticillium hemipterigenum.</title>
        <authorList>
            <person name="Horn F."/>
            <person name="Habel A."/>
            <person name="Scharf D.H."/>
            <person name="Dworschak J."/>
            <person name="Brakhage A.A."/>
            <person name="Guthke R."/>
            <person name="Hertweck C."/>
            <person name="Linde J."/>
        </authorList>
    </citation>
    <scope>NUCLEOTIDE SEQUENCE [LARGE SCALE GENOMIC DNA]</scope>
</reference>
<dbReference type="Proteomes" id="UP000039046">
    <property type="component" value="Unassembled WGS sequence"/>
</dbReference>
<dbReference type="PANTHER" id="PTHR37535:SF3">
    <property type="entry name" value="FLUG DOMAIN-CONTAINING PROTEIN"/>
    <property type="match status" value="1"/>
</dbReference>
<dbReference type="HOGENOM" id="CLU_353805_0_0_1"/>
<keyword evidence="2" id="KW-1185">Reference proteome</keyword>
<proteinExistence type="predicted"/>
<organism evidence="1 2">
    <name type="scientific">[Torrubiella] hemipterigena</name>
    <dbReference type="NCBI Taxonomy" id="1531966"/>
    <lineage>
        <taxon>Eukaryota</taxon>
        <taxon>Fungi</taxon>
        <taxon>Dikarya</taxon>
        <taxon>Ascomycota</taxon>
        <taxon>Pezizomycotina</taxon>
        <taxon>Sordariomycetes</taxon>
        <taxon>Hypocreomycetidae</taxon>
        <taxon>Hypocreales</taxon>
        <taxon>Clavicipitaceae</taxon>
        <taxon>Clavicipitaceae incertae sedis</taxon>
        <taxon>'Torrubiella' clade</taxon>
    </lineage>
</organism>
<accession>A0A0A1TPR9</accession>